<sequence>MAHLVVFQPFGQIAGDVTGPIVTQQAWLVPNDGLIASRCRQSQFDCVSHVFGPYVCAELPGNDIAAVIVQDRAEIKPAPADDLEVSEVGLPHLVDGGGFIRELVGCFDHHIFRRGDQVSFLQETVS</sequence>
<dbReference type="AlphaFoldDB" id="A0A0P1IKY9"/>
<name>A0A0P1IKY9_9RHOB</name>
<gene>
    <name evidence="1" type="ORF">RUE5091_04553</name>
</gene>
<dbReference type="Proteomes" id="UP000051260">
    <property type="component" value="Unassembled WGS sequence"/>
</dbReference>
<evidence type="ECO:0000313" key="2">
    <source>
        <dbReference type="Proteomes" id="UP000051260"/>
    </source>
</evidence>
<proteinExistence type="predicted"/>
<protein>
    <submittedName>
        <fullName evidence="1">Uncharacterized protein</fullName>
    </submittedName>
</protein>
<evidence type="ECO:0000313" key="1">
    <source>
        <dbReference type="EMBL" id="CUK20734.1"/>
    </source>
</evidence>
<keyword evidence="2" id="KW-1185">Reference proteome</keyword>
<accession>A0A0P1IKY9</accession>
<organism evidence="1 2">
    <name type="scientific">Ruegeria denitrificans</name>
    <dbReference type="NCBI Taxonomy" id="1715692"/>
    <lineage>
        <taxon>Bacteria</taxon>
        <taxon>Pseudomonadati</taxon>
        <taxon>Pseudomonadota</taxon>
        <taxon>Alphaproteobacteria</taxon>
        <taxon>Rhodobacterales</taxon>
        <taxon>Roseobacteraceae</taxon>
        <taxon>Ruegeria</taxon>
    </lineage>
</organism>
<reference evidence="2" key="1">
    <citation type="submission" date="2015-09" db="EMBL/GenBank/DDBJ databases">
        <authorList>
            <person name="Rodrigo-Torres L."/>
            <person name="Arahal D.R."/>
        </authorList>
    </citation>
    <scope>NUCLEOTIDE SEQUENCE [LARGE SCALE GENOMIC DNA]</scope>
    <source>
        <strain evidence="2">CECT 5091</strain>
    </source>
</reference>
<dbReference type="EMBL" id="CYUD01000029">
    <property type="protein sequence ID" value="CUK20734.1"/>
    <property type="molecule type" value="Genomic_DNA"/>
</dbReference>